<accession>A0A1H2V9F0</accession>
<feature type="domain" description="N-acetyltransferase" evidence="4">
    <location>
        <begin position="54"/>
        <end position="201"/>
    </location>
</feature>
<dbReference type="SUPFAM" id="SSF55729">
    <property type="entry name" value="Acyl-CoA N-acyltransferases (Nat)"/>
    <property type="match status" value="1"/>
</dbReference>
<keyword evidence="2" id="KW-0012">Acyltransferase</keyword>
<dbReference type="Gene3D" id="3.40.630.30">
    <property type="match status" value="1"/>
</dbReference>
<name>A0A1H2V9F0_THIRO</name>
<feature type="compositionally biased region" description="Pro residues" evidence="3">
    <location>
        <begin position="24"/>
        <end position="33"/>
    </location>
</feature>
<dbReference type="CDD" id="cd04301">
    <property type="entry name" value="NAT_SF"/>
    <property type="match status" value="1"/>
</dbReference>
<dbReference type="Gene3D" id="3.90.70.10">
    <property type="entry name" value="Cysteine proteinases"/>
    <property type="match status" value="1"/>
</dbReference>
<dbReference type="PANTHER" id="PTHR43420">
    <property type="entry name" value="ACETYLTRANSFERASE"/>
    <property type="match status" value="1"/>
</dbReference>
<dbReference type="InterPro" id="IPR000182">
    <property type="entry name" value="GNAT_dom"/>
</dbReference>
<dbReference type="PANTHER" id="PTHR43420:SF47">
    <property type="entry name" value="N-ACETYLTRANSFERASE DOMAIN-CONTAINING PROTEIN"/>
    <property type="match status" value="1"/>
</dbReference>
<dbReference type="InterPro" id="IPR021770">
    <property type="entry name" value="DUF3335"/>
</dbReference>
<dbReference type="Pfam" id="PF00583">
    <property type="entry name" value="Acetyltransf_1"/>
    <property type="match status" value="1"/>
</dbReference>
<feature type="region of interest" description="Disordered" evidence="3">
    <location>
        <begin position="1"/>
        <end position="52"/>
    </location>
</feature>
<dbReference type="Proteomes" id="UP000198816">
    <property type="component" value="Unassembled WGS sequence"/>
</dbReference>
<evidence type="ECO:0000256" key="1">
    <source>
        <dbReference type="ARBA" id="ARBA00022679"/>
    </source>
</evidence>
<dbReference type="AlphaFoldDB" id="A0A1H2V9F0"/>
<dbReference type="STRING" id="1058.SAMN05421783_106181"/>
<dbReference type="EMBL" id="FNNZ01000006">
    <property type="protein sequence ID" value="SDW64499.1"/>
    <property type="molecule type" value="Genomic_DNA"/>
</dbReference>
<keyword evidence="5" id="KW-0687">Ribonucleoprotein</keyword>
<protein>
    <submittedName>
        <fullName evidence="5">Ribosomal protein S18 acetylase RimI</fullName>
    </submittedName>
</protein>
<dbReference type="GO" id="GO:0016747">
    <property type="term" value="F:acyltransferase activity, transferring groups other than amino-acyl groups"/>
    <property type="evidence" value="ECO:0007669"/>
    <property type="project" value="InterPro"/>
</dbReference>
<dbReference type="GO" id="GO:0005840">
    <property type="term" value="C:ribosome"/>
    <property type="evidence" value="ECO:0007669"/>
    <property type="project" value="UniProtKB-KW"/>
</dbReference>
<evidence type="ECO:0000256" key="2">
    <source>
        <dbReference type="ARBA" id="ARBA00023315"/>
    </source>
</evidence>
<keyword evidence="6" id="KW-1185">Reference proteome</keyword>
<gene>
    <name evidence="5" type="ORF">SAMN05421783_106181</name>
</gene>
<reference evidence="6" key="1">
    <citation type="submission" date="2016-10" db="EMBL/GenBank/DDBJ databases">
        <authorList>
            <person name="Varghese N."/>
            <person name="Submissions S."/>
        </authorList>
    </citation>
    <scope>NUCLEOTIDE SEQUENCE [LARGE SCALE GENOMIC DNA]</scope>
    <source>
        <strain evidence="6">DSM 217</strain>
    </source>
</reference>
<keyword evidence="5" id="KW-0689">Ribosomal protein</keyword>
<evidence type="ECO:0000256" key="3">
    <source>
        <dbReference type="SAM" id="MobiDB-lite"/>
    </source>
</evidence>
<keyword evidence="1" id="KW-0808">Transferase</keyword>
<evidence type="ECO:0000313" key="5">
    <source>
        <dbReference type="EMBL" id="SDW64499.1"/>
    </source>
</evidence>
<sequence>MAPTSDALHFPARPVDFADSIPPFRRPPVPTPSAKPVSNPVPTDPISDTAPPSIRLRPAVLADMGALLRLEGASFQSDRLTRRQFRYMLTRAQARTLVAEDPEGALLGYVMVLFSRATSVARLYSIAVAAQARGRGVGRALVEAAEEAAWEQERAYMRLEIRRDNLASQALFESAGYRRFGVLSDYYEDHMEALRYEKTLSPGLKPELKRVPFYEQTLDFTCGSSSLMMAMQALRPSLELNRTLELRIWRESTTIFMTSGHGGCGPLGLALSAQSRGFSVEVFVNDPGVPLVDSVRSPEKKEVMRLVHEDMLAEAQRLGIPVNPGTLSIDDLQQRWDAGSVPLVLISSYRIYREKFPHWVVITGFDEHFVYVHDPYVDYDNGETTLDSIDMPIPRDEFSRMARYGRVGLQAVVLVSC</sequence>
<evidence type="ECO:0000313" key="6">
    <source>
        <dbReference type="Proteomes" id="UP000198816"/>
    </source>
</evidence>
<organism evidence="5 6">
    <name type="scientific">Thiocapsa roseopersicina</name>
    <dbReference type="NCBI Taxonomy" id="1058"/>
    <lineage>
        <taxon>Bacteria</taxon>
        <taxon>Pseudomonadati</taxon>
        <taxon>Pseudomonadota</taxon>
        <taxon>Gammaproteobacteria</taxon>
        <taxon>Chromatiales</taxon>
        <taxon>Chromatiaceae</taxon>
        <taxon>Thiocapsa</taxon>
    </lineage>
</organism>
<dbReference type="Pfam" id="PF11814">
    <property type="entry name" value="DUF3335"/>
    <property type="match status" value="1"/>
</dbReference>
<dbReference type="InterPro" id="IPR050680">
    <property type="entry name" value="YpeA/RimI_acetyltransf"/>
</dbReference>
<proteinExistence type="predicted"/>
<evidence type="ECO:0000259" key="4">
    <source>
        <dbReference type="PROSITE" id="PS51186"/>
    </source>
</evidence>
<dbReference type="PROSITE" id="PS51186">
    <property type="entry name" value="GNAT"/>
    <property type="match status" value="1"/>
</dbReference>
<dbReference type="InterPro" id="IPR016181">
    <property type="entry name" value="Acyl_CoA_acyltransferase"/>
</dbReference>